<keyword evidence="6" id="KW-0460">Magnesium</keyword>
<reference evidence="11 12" key="1">
    <citation type="submission" date="2024-04" db="EMBL/GenBank/DDBJ databases">
        <authorList>
            <person name="Fracassetti M."/>
        </authorList>
    </citation>
    <scope>NUCLEOTIDE SEQUENCE [LARGE SCALE GENOMIC DNA]</scope>
</reference>
<evidence type="ECO:0000256" key="5">
    <source>
        <dbReference type="ARBA" id="ARBA00022839"/>
    </source>
</evidence>
<evidence type="ECO:0000256" key="2">
    <source>
        <dbReference type="ARBA" id="ARBA00022722"/>
    </source>
</evidence>
<comment type="subcellular location">
    <subcellularLocation>
        <location evidence="1">Nucleus</location>
    </subcellularLocation>
</comment>
<evidence type="ECO:0000256" key="9">
    <source>
        <dbReference type="ARBA" id="ARBA00042761"/>
    </source>
</evidence>
<dbReference type="InterPro" id="IPR012337">
    <property type="entry name" value="RNaseH-like_sf"/>
</dbReference>
<organism evidence="11 12">
    <name type="scientific">Linum trigynum</name>
    <dbReference type="NCBI Taxonomy" id="586398"/>
    <lineage>
        <taxon>Eukaryota</taxon>
        <taxon>Viridiplantae</taxon>
        <taxon>Streptophyta</taxon>
        <taxon>Embryophyta</taxon>
        <taxon>Tracheophyta</taxon>
        <taxon>Spermatophyta</taxon>
        <taxon>Magnoliopsida</taxon>
        <taxon>eudicotyledons</taxon>
        <taxon>Gunneridae</taxon>
        <taxon>Pentapetalae</taxon>
        <taxon>rosids</taxon>
        <taxon>fabids</taxon>
        <taxon>Malpighiales</taxon>
        <taxon>Linaceae</taxon>
        <taxon>Linum</taxon>
    </lineage>
</organism>
<dbReference type="AlphaFoldDB" id="A0AAV2CCS4"/>
<dbReference type="GO" id="GO:0003676">
    <property type="term" value="F:nucleic acid binding"/>
    <property type="evidence" value="ECO:0007669"/>
    <property type="project" value="InterPro"/>
</dbReference>
<dbReference type="CDD" id="cd06141">
    <property type="entry name" value="WRN_exo"/>
    <property type="match status" value="1"/>
</dbReference>
<dbReference type="GO" id="GO:0046872">
    <property type="term" value="F:metal ion binding"/>
    <property type="evidence" value="ECO:0007669"/>
    <property type="project" value="UniProtKB-KW"/>
</dbReference>
<dbReference type="GO" id="GO:0006139">
    <property type="term" value="P:nucleobase-containing compound metabolic process"/>
    <property type="evidence" value="ECO:0007669"/>
    <property type="project" value="InterPro"/>
</dbReference>
<evidence type="ECO:0000256" key="4">
    <source>
        <dbReference type="ARBA" id="ARBA00022801"/>
    </source>
</evidence>
<keyword evidence="2" id="KW-0540">Nuclease</keyword>
<evidence type="ECO:0000256" key="8">
    <source>
        <dbReference type="ARBA" id="ARBA00040531"/>
    </source>
</evidence>
<evidence type="ECO:0000313" key="11">
    <source>
        <dbReference type="EMBL" id="CAL1353804.1"/>
    </source>
</evidence>
<keyword evidence="7" id="KW-0539">Nucleus</keyword>
<name>A0AAV2CCS4_9ROSI</name>
<keyword evidence="4" id="KW-0378">Hydrolase</keyword>
<dbReference type="GO" id="GO:0008408">
    <property type="term" value="F:3'-5' exonuclease activity"/>
    <property type="evidence" value="ECO:0007669"/>
    <property type="project" value="InterPro"/>
</dbReference>
<dbReference type="InterPro" id="IPR036397">
    <property type="entry name" value="RNaseH_sf"/>
</dbReference>
<keyword evidence="3" id="KW-0479">Metal-binding</keyword>
<feature type="domain" description="3'-5' exonuclease" evidence="10">
    <location>
        <begin position="15"/>
        <end position="140"/>
    </location>
</feature>
<accession>A0AAV2CCS4</accession>
<dbReference type="Gene3D" id="3.30.420.10">
    <property type="entry name" value="Ribonuclease H-like superfamily/Ribonuclease H"/>
    <property type="match status" value="1"/>
</dbReference>
<evidence type="ECO:0000259" key="10">
    <source>
        <dbReference type="Pfam" id="PF01612"/>
    </source>
</evidence>
<evidence type="ECO:0000313" key="12">
    <source>
        <dbReference type="Proteomes" id="UP001497516"/>
    </source>
</evidence>
<gene>
    <name evidence="11" type="ORF">LTRI10_LOCUS1676</name>
</gene>
<evidence type="ECO:0000256" key="3">
    <source>
        <dbReference type="ARBA" id="ARBA00022723"/>
    </source>
</evidence>
<protein>
    <recommendedName>
        <fullName evidence="8">3'-5' exonuclease</fullName>
    </recommendedName>
    <alternativeName>
        <fullName evidence="9">Werner Syndrome-like exonuclease</fullName>
    </alternativeName>
</protein>
<sequence>MRYPAIKFRGILPRKVAVMQLCADTGQCYVMHIFHSGILLTTSYTCESTKHLSVGVGIGKDCVKVFKDYNVSVQAVEDLSSLANQKLGGEPGNWSLKALTEMLVSKELPKPNKIRLGNWEVKSLSKEQQQYAAIDVFLLLGNSTKS</sequence>
<keyword evidence="12" id="KW-1185">Reference proteome</keyword>
<dbReference type="PANTHER" id="PTHR13620">
    <property type="entry name" value="3-5 EXONUCLEASE"/>
    <property type="match status" value="1"/>
</dbReference>
<dbReference type="EMBL" id="OZ034813">
    <property type="protein sequence ID" value="CAL1353804.1"/>
    <property type="molecule type" value="Genomic_DNA"/>
</dbReference>
<dbReference type="PANTHER" id="PTHR13620:SF109">
    <property type="entry name" value="3'-5' EXONUCLEASE"/>
    <property type="match status" value="1"/>
</dbReference>
<proteinExistence type="predicted"/>
<evidence type="ECO:0000256" key="6">
    <source>
        <dbReference type="ARBA" id="ARBA00022842"/>
    </source>
</evidence>
<dbReference type="SUPFAM" id="SSF53098">
    <property type="entry name" value="Ribonuclease H-like"/>
    <property type="match status" value="1"/>
</dbReference>
<dbReference type="Proteomes" id="UP001497516">
    <property type="component" value="Chromosome 1"/>
</dbReference>
<keyword evidence="5" id="KW-0269">Exonuclease</keyword>
<dbReference type="Pfam" id="PF01612">
    <property type="entry name" value="DNA_pol_A_exo1"/>
    <property type="match status" value="1"/>
</dbReference>
<dbReference type="InterPro" id="IPR051132">
    <property type="entry name" value="3-5_Exonuclease_domain"/>
</dbReference>
<dbReference type="InterPro" id="IPR002562">
    <property type="entry name" value="3'-5'_exonuclease_dom"/>
</dbReference>
<evidence type="ECO:0000256" key="1">
    <source>
        <dbReference type="ARBA" id="ARBA00004123"/>
    </source>
</evidence>
<evidence type="ECO:0000256" key="7">
    <source>
        <dbReference type="ARBA" id="ARBA00023242"/>
    </source>
</evidence>
<dbReference type="GO" id="GO:0005634">
    <property type="term" value="C:nucleus"/>
    <property type="evidence" value="ECO:0007669"/>
    <property type="project" value="UniProtKB-SubCell"/>
</dbReference>